<evidence type="ECO:0000256" key="1">
    <source>
        <dbReference type="SAM" id="Phobius"/>
    </source>
</evidence>
<evidence type="ECO:0000313" key="3">
    <source>
        <dbReference type="Proteomes" id="UP000009022"/>
    </source>
</evidence>
<dbReference type="CTD" id="6748844"/>
<dbReference type="AlphaFoldDB" id="B3RII4"/>
<accession>B3RII4</accession>
<gene>
    <name evidence="2" type="ORF">TRIADDRAFT_51329</name>
</gene>
<dbReference type="KEGG" id="tad:TRIADDRAFT_51329"/>
<keyword evidence="1" id="KW-0812">Transmembrane</keyword>
<dbReference type="EMBL" id="DS985241">
    <property type="protein sequence ID" value="EDV28427.1"/>
    <property type="molecule type" value="Genomic_DNA"/>
</dbReference>
<proteinExistence type="predicted"/>
<dbReference type="HOGENOM" id="CLU_1181542_0_0_1"/>
<dbReference type="GeneID" id="6748844"/>
<keyword evidence="1" id="KW-0472">Membrane</keyword>
<name>B3RII4_TRIAD</name>
<organism evidence="2 3">
    <name type="scientific">Trichoplax adhaerens</name>
    <name type="common">Trichoplax reptans</name>
    <dbReference type="NCBI Taxonomy" id="10228"/>
    <lineage>
        <taxon>Eukaryota</taxon>
        <taxon>Metazoa</taxon>
        <taxon>Placozoa</taxon>
        <taxon>Uniplacotomia</taxon>
        <taxon>Trichoplacea</taxon>
        <taxon>Trichoplacidae</taxon>
        <taxon>Trichoplax</taxon>
    </lineage>
</organism>
<dbReference type="RefSeq" id="XP_002107629.1">
    <property type="nucleotide sequence ID" value="XM_002107593.1"/>
</dbReference>
<sequence>MNDELKVVKILERDRYIGIRSRSDMLRKQTYFINCPIMGIQYQTPDFIKAGGSPINLLPAFVKITNELPNTTSIVPSVPTSSREISQNATGQSITTILKSQAQNYLLAAAFAFGGCLFIYLCWFFYHKFATWIISAKSAEIPRLFEHDSKNKTPVVGKPLSHIYINPHHQDPPRLLQLTVNRQLVGSSQSSAKSEEELYGYPDPDLEKLNIYLVINQVKMKKVANYMACIQLDDG</sequence>
<dbReference type="InParanoid" id="B3RII4"/>
<dbReference type="Proteomes" id="UP000009022">
    <property type="component" value="Unassembled WGS sequence"/>
</dbReference>
<feature type="transmembrane region" description="Helical" evidence="1">
    <location>
        <begin position="105"/>
        <end position="126"/>
    </location>
</feature>
<protein>
    <submittedName>
        <fullName evidence="2">Uncharacterized protein</fullName>
    </submittedName>
</protein>
<evidence type="ECO:0000313" key="2">
    <source>
        <dbReference type="EMBL" id="EDV28427.1"/>
    </source>
</evidence>
<keyword evidence="1" id="KW-1133">Transmembrane helix</keyword>
<reference evidence="2 3" key="1">
    <citation type="journal article" date="2008" name="Nature">
        <title>The Trichoplax genome and the nature of placozoans.</title>
        <authorList>
            <person name="Srivastava M."/>
            <person name="Begovic E."/>
            <person name="Chapman J."/>
            <person name="Putnam N.H."/>
            <person name="Hellsten U."/>
            <person name="Kawashima T."/>
            <person name="Kuo A."/>
            <person name="Mitros T."/>
            <person name="Salamov A."/>
            <person name="Carpenter M.L."/>
            <person name="Signorovitch A.Y."/>
            <person name="Moreno M.A."/>
            <person name="Kamm K."/>
            <person name="Grimwood J."/>
            <person name="Schmutz J."/>
            <person name="Shapiro H."/>
            <person name="Grigoriev I.V."/>
            <person name="Buss L.W."/>
            <person name="Schierwater B."/>
            <person name="Dellaporta S.L."/>
            <person name="Rokhsar D.S."/>
        </authorList>
    </citation>
    <scope>NUCLEOTIDE SEQUENCE [LARGE SCALE GENOMIC DNA]</scope>
    <source>
        <strain evidence="2 3">Grell-BS-1999</strain>
    </source>
</reference>
<keyword evidence="3" id="KW-1185">Reference proteome</keyword>